<accession>A0A8J6EQX2</accession>
<comment type="caution">
    <text evidence="1">The sequence shown here is derived from an EMBL/GenBank/DDBJ whole genome shotgun (WGS) entry which is preliminary data.</text>
</comment>
<gene>
    <name evidence="1" type="ORF">GDO78_022394</name>
</gene>
<organism evidence="1 2">
    <name type="scientific">Eleutherodactylus coqui</name>
    <name type="common">Puerto Rican coqui</name>
    <dbReference type="NCBI Taxonomy" id="57060"/>
    <lineage>
        <taxon>Eukaryota</taxon>
        <taxon>Metazoa</taxon>
        <taxon>Chordata</taxon>
        <taxon>Craniata</taxon>
        <taxon>Vertebrata</taxon>
        <taxon>Euteleostomi</taxon>
        <taxon>Amphibia</taxon>
        <taxon>Batrachia</taxon>
        <taxon>Anura</taxon>
        <taxon>Neobatrachia</taxon>
        <taxon>Hyloidea</taxon>
        <taxon>Eleutherodactylidae</taxon>
        <taxon>Eleutherodactylinae</taxon>
        <taxon>Eleutherodactylus</taxon>
        <taxon>Eleutherodactylus</taxon>
    </lineage>
</organism>
<evidence type="ECO:0000313" key="1">
    <source>
        <dbReference type="EMBL" id="KAG9473219.1"/>
    </source>
</evidence>
<name>A0A8J6EQX2_ELECQ</name>
<dbReference type="AlphaFoldDB" id="A0A8J6EQX2"/>
<sequence length="96" mass="10664">MHYRGGGGITIGAAEVAVASGLWCQRGKRGLFGQVSYQYYKQHKGHRNYKLCLFYRGRFHGGRLCSSFFLRGGVTSSLTSIKCKQEKGGASLRTRL</sequence>
<proteinExistence type="predicted"/>
<dbReference type="EMBL" id="WNTK01000021">
    <property type="protein sequence ID" value="KAG9473219.1"/>
    <property type="molecule type" value="Genomic_DNA"/>
</dbReference>
<protein>
    <submittedName>
        <fullName evidence="1">Uncharacterized protein</fullName>
    </submittedName>
</protein>
<keyword evidence="2" id="KW-1185">Reference proteome</keyword>
<evidence type="ECO:0000313" key="2">
    <source>
        <dbReference type="Proteomes" id="UP000770717"/>
    </source>
</evidence>
<dbReference type="Proteomes" id="UP000770717">
    <property type="component" value="Unassembled WGS sequence"/>
</dbReference>
<reference evidence="1" key="1">
    <citation type="thesis" date="2020" institute="ProQuest LLC" country="789 East Eisenhower Parkway, Ann Arbor, MI, USA">
        <title>Comparative Genomics and Chromosome Evolution.</title>
        <authorList>
            <person name="Mudd A.B."/>
        </authorList>
    </citation>
    <scope>NUCLEOTIDE SEQUENCE</scope>
    <source>
        <strain evidence="1">HN-11 Male</strain>
        <tissue evidence="1">Kidney and liver</tissue>
    </source>
</reference>